<name>A0ABS4P0V4_9BACL</name>
<proteinExistence type="predicted"/>
<dbReference type="EMBL" id="JAGGLV010000033">
    <property type="protein sequence ID" value="MBP2115931.1"/>
    <property type="molecule type" value="Genomic_DNA"/>
</dbReference>
<comment type="caution">
    <text evidence="2">The sequence shown here is derived from an EMBL/GenBank/DDBJ whole genome shotgun (WGS) entry which is preliminary data.</text>
</comment>
<dbReference type="CDD" id="cd00093">
    <property type="entry name" value="HTH_XRE"/>
    <property type="match status" value="1"/>
</dbReference>
<keyword evidence="3" id="KW-1185">Reference proteome</keyword>
<accession>A0ABS4P0V4</accession>
<dbReference type="RefSeq" id="WP_209879094.1">
    <property type="nucleotide sequence ID" value="NZ_JAGGLV010000033.1"/>
</dbReference>
<evidence type="ECO:0000313" key="2">
    <source>
        <dbReference type="EMBL" id="MBP2115931.1"/>
    </source>
</evidence>
<feature type="domain" description="HTH cro/C1-type" evidence="1">
    <location>
        <begin position="11"/>
        <end position="59"/>
    </location>
</feature>
<protein>
    <submittedName>
        <fullName evidence="2">Transcriptional regulator</fullName>
    </submittedName>
</protein>
<organism evidence="2 3">
    <name type="scientific">Paenibacillus silagei</name>
    <dbReference type="NCBI Taxonomy" id="1670801"/>
    <lineage>
        <taxon>Bacteria</taxon>
        <taxon>Bacillati</taxon>
        <taxon>Bacillota</taxon>
        <taxon>Bacilli</taxon>
        <taxon>Bacillales</taxon>
        <taxon>Paenibacillaceae</taxon>
        <taxon>Paenibacillus</taxon>
    </lineage>
</organism>
<dbReference type="Pfam" id="PF01381">
    <property type="entry name" value="HTH_3"/>
    <property type="match status" value="1"/>
</dbReference>
<dbReference type="InterPro" id="IPR001387">
    <property type="entry name" value="Cro/C1-type_HTH"/>
</dbReference>
<evidence type="ECO:0000259" key="1">
    <source>
        <dbReference type="PROSITE" id="PS50943"/>
    </source>
</evidence>
<evidence type="ECO:0000313" key="3">
    <source>
        <dbReference type="Proteomes" id="UP000773462"/>
    </source>
</evidence>
<dbReference type="InterPro" id="IPR010982">
    <property type="entry name" value="Lambda_DNA-bd_dom_sf"/>
</dbReference>
<dbReference type="Gene3D" id="1.10.260.40">
    <property type="entry name" value="lambda repressor-like DNA-binding domains"/>
    <property type="match status" value="1"/>
</dbReference>
<dbReference type="Proteomes" id="UP000773462">
    <property type="component" value="Unassembled WGS sequence"/>
</dbReference>
<sequence length="60" mass="6884">MQATTTILSELEEYLRQKDLTVTQFAKRSQLHSGTLSNILRGHRPIAMQQLDRITQAMGR</sequence>
<dbReference type="PROSITE" id="PS50943">
    <property type="entry name" value="HTH_CROC1"/>
    <property type="match status" value="1"/>
</dbReference>
<gene>
    <name evidence="2" type="ORF">J2Z70_006143</name>
</gene>
<dbReference type="SUPFAM" id="SSF47413">
    <property type="entry name" value="lambda repressor-like DNA-binding domains"/>
    <property type="match status" value="1"/>
</dbReference>
<reference evidence="2 3" key="1">
    <citation type="submission" date="2021-03" db="EMBL/GenBank/DDBJ databases">
        <title>Genomic Encyclopedia of Type Strains, Phase IV (KMG-IV): sequencing the most valuable type-strain genomes for metagenomic binning, comparative biology and taxonomic classification.</title>
        <authorList>
            <person name="Goeker M."/>
        </authorList>
    </citation>
    <scope>NUCLEOTIDE SEQUENCE [LARGE SCALE GENOMIC DNA]</scope>
    <source>
        <strain evidence="2 3">DSM 101953</strain>
    </source>
</reference>